<feature type="compositionally biased region" description="Basic and acidic residues" evidence="1">
    <location>
        <begin position="707"/>
        <end position="716"/>
    </location>
</feature>
<feature type="compositionally biased region" description="Basic residues" evidence="1">
    <location>
        <begin position="105"/>
        <end position="116"/>
    </location>
</feature>
<evidence type="ECO:0000313" key="3">
    <source>
        <dbReference type="Proteomes" id="UP000780801"/>
    </source>
</evidence>
<feature type="region of interest" description="Disordered" evidence="1">
    <location>
        <begin position="508"/>
        <end position="560"/>
    </location>
</feature>
<dbReference type="EMBL" id="JAABOA010003417">
    <property type="protein sequence ID" value="KAF9578695.1"/>
    <property type="molecule type" value="Genomic_DNA"/>
</dbReference>
<accession>A0A9P6KBI4</accession>
<comment type="caution">
    <text evidence="2">The sequence shown here is derived from an EMBL/GenBank/DDBJ whole genome shotgun (WGS) entry which is preliminary data.</text>
</comment>
<feature type="compositionally biased region" description="Polar residues" evidence="1">
    <location>
        <begin position="203"/>
        <end position="213"/>
    </location>
</feature>
<feature type="region of interest" description="Disordered" evidence="1">
    <location>
        <begin position="644"/>
        <end position="718"/>
    </location>
</feature>
<feature type="compositionally biased region" description="Gly residues" evidence="1">
    <location>
        <begin position="73"/>
        <end position="86"/>
    </location>
</feature>
<feature type="non-terminal residue" evidence="2">
    <location>
        <position position="1"/>
    </location>
</feature>
<dbReference type="Proteomes" id="UP000780801">
    <property type="component" value="Unassembled WGS sequence"/>
</dbReference>
<feature type="compositionally biased region" description="Polar residues" evidence="1">
    <location>
        <begin position="543"/>
        <end position="555"/>
    </location>
</feature>
<dbReference type="AlphaFoldDB" id="A0A9P6KBI4"/>
<feature type="compositionally biased region" description="Polar residues" evidence="1">
    <location>
        <begin position="1"/>
        <end position="23"/>
    </location>
</feature>
<feature type="compositionally biased region" description="Polar residues" evidence="1">
    <location>
        <begin position="231"/>
        <end position="244"/>
    </location>
</feature>
<feature type="compositionally biased region" description="Low complexity" evidence="1">
    <location>
        <begin position="798"/>
        <end position="811"/>
    </location>
</feature>
<sequence length="823" mass="89577">MDGSSSNSNTSTAIRRSFRNMQPRSAAAIDFNESEDDESGLPSLLSADYRAQKRTTQDLVDFFRRGPPLGSMSGPGLGHGPTGSGPGQSRSSSTLMPILEDEKKKRTLLQRLRSRKSSTSIPSGKGNQSTLKSGQPSSSSSSTATVLPAPYSAISSAGGKYGTEVATLPNGRKYIMIAVDYNSSNNKDTVNGMDIMPGSPISESVVSDASTPQRRMGGLSPSPPKRLSRMMTDSYSSSLGSKRTSVLIPSTNHSSTQMMTTFQDGHQQGRDQRRSIVIHTGGGEGSNFSLDSTPFLLDNFALDTDFIVQAGCEPSRPPPPKMQPTQQQHYHQQQQPQAQPTTQQGQTQTQYAQQQYIPRKTSNGGQSSSSSSSHISSNTEQNYTPNNNHGRSHRTHPSNGQDVHHAGSEGDMNRTGSKRSGNKVKFSTDCYPASSSSQPSSPRQTATATSKSITPVSAPIPIASATGSAIGSGYPPMPGLPTTLPTVPMNEESISRALEERIMSHKARFAKSSPELQSTSSPPLSTSSSSSQKQERTKPSPHLRQSSQDTQTQNQELDRERSVKLEQMMKDAAAVMARDPDFQLNMNLTTTSSEALTIPRPKPRKKVRHVQIQTQHCIMRPMYTQTEPMTMDVVVQELKCKEFSTQTTASTMTDDPSRGRDSTEDNGEIVPRPQSPSTTTTTTTTSTDTATSTTTTTTTTTLAGEEPSPRDEEMHQVQRQNAQLLTQVKQLERELASEKRARTRAAVAMQDTREKHEMLSAMAYKKLKEMIFQRHVLEMEMRELRAQLDSQEEVLATAEATARASANASGANEKRPKMKQTGS</sequence>
<proteinExistence type="predicted"/>
<feature type="compositionally biased region" description="Low complexity" evidence="1">
    <location>
        <begin position="323"/>
        <end position="356"/>
    </location>
</feature>
<name>A0A9P6KBI4_9FUNG</name>
<protein>
    <submittedName>
        <fullName evidence="2">Uncharacterized protein</fullName>
    </submittedName>
</protein>
<organism evidence="2 3">
    <name type="scientific">Lunasporangiospora selenospora</name>
    <dbReference type="NCBI Taxonomy" id="979761"/>
    <lineage>
        <taxon>Eukaryota</taxon>
        <taxon>Fungi</taxon>
        <taxon>Fungi incertae sedis</taxon>
        <taxon>Mucoromycota</taxon>
        <taxon>Mortierellomycotina</taxon>
        <taxon>Mortierellomycetes</taxon>
        <taxon>Mortierellales</taxon>
        <taxon>Mortierellaceae</taxon>
        <taxon>Lunasporangiospora</taxon>
    </lineage>
</organism>
<feature type="compositionally biased region" description="Low complexity" evidence="1">
    <location>
        <begin position="677"/>
        <end position="701"/>
    </location>
</feature>
<feature type="compositionally biased region" description="Low complexity" evidence="1">
    <location>
        <begin position="432"/>
        <end position="442"/>
    </location>
</feature>
<feature type="region of interest" description="Disordered" evidence="1">
    <location>
        <begin position="203"/>
        <end position="244"/>
    </location>
</feature>
<keyword evidence="3" id="KW-1185">Reference proteome</keyword>
<feature type="compositionally biased region" description="Polar residues" evidence="1">
    <location>
        <begin position="378"/>
        <end position="389"/>
    </location>
</feature>
<feature type="region of interest" description="Disordered" evidence="1">
    <location>
        <begin position="1"/>
        <end position="145"/>
    </location>
</feature>
<feature type="compositionally biased region" description="Polar residues" evidence="1">
    <location>
        <begin position="117"/>
        <end position="136"/>
    </location>
</feature>
<dbReference type="OrthoDB" id="2289096at2759"/>
<feature type="compositionally biased region" description="Polar residues" evidence="1">
    <location>
        <begin position="443"/>
        <end position="453"/>
    </location>
</feature>
<feature type="region of interest" description="Disordered" evidence="1">
    <location>
        <begin position="798"/>
        <end position="823"/>
    </location>
</feature>
<feature type="compositionally biased region" description="Basic and acidic residues" evidence="1">
    <location>
        <begin position="402"/>
        <end position="412"/>
    </location>
</feature>
<feature type="region of interest" description="Disordered" evidence="1">
    <location>
        <begin position="468"/>
        <end position="487"/>
    </location>
</feature>
<gene>
    <name evidence="2" type="ORF">BGW38_005390</name>
</gene>
<feature type="compositionally biased region" description="Polar residues" evidence="1">
    <location>
        <begin position="644"/>
        <end position="654"/>
    </location>
</feature>
<feature type="compositionally biased region" description="Low complexity" evidence="1">
    <location>
        <begin position="511"/>
        <end position="532"/>
    </location>
</feature>
<feature type="region of interest" description="Disordered" evidence="1">
    <location>
        <begin position="310"/>
        <end position="453"/>
    </location>
</feature>
<feature type="compositionally biased region" description="Low complexity" evidence="1">
    <location>
        <begin position="367"/>
        <end position="377"/>
    </location>
</feature>
<evidence type="ECO:0000313" key="2">
    <source>
        <dbReference type="EMBL" id="KAF9578695.1"/>
    </source>
</evidence>
<reference evidence="2" key="1">
    <citation type="journal article" date="2020" name="Fungal Divers.">
        <title>Resolving the Mortierellaceae phylogeny through synthesis of multi-gene phylogenetics and phylogenomics.</title>
        <authorList>
            <person name="Vandepol N."/>
            <person name="Liber J."/>
            <person name="Desiro A."/>
            <person name="Na H."/>
            <person name="Kennedy M."/>
            <person name="Barry K."/>
            <person name="Grigoriev I.V."/>
            <person name="Miller A.N."/>
            <person name="O'Donnell K."/>
            <person name="Stajich J.E."/>
            <person name="Bonito G."/>
        </authorList>
    </citation>
    <scope>NUCLEOTIDE SEQUENCE</scope>
    <source>
        <strain evidence="2">KOD1015</strain>
    </source>
</reference>
<evidence type="ECO:0000256" key="1">
    <source>
        <dbReference type="SAM" id="MobiDB-lite"/>
    </source>
</evidence>